<evidence type="ECO:0000313" key="14">
    <source>
        <dbReference type="EMBL" id="RIJ24223.1"/>
    </source>
</evidence>
<dbReference type="Pfam" id="PF01435">
    <property type="entry name" value="Peptidase_M48"/>
    <property type="match status" value="1"/>
</dbReference>
<feature type="binding site" evidence="12">
    <location>
        <position position="202"/>
    </location>
    <ligand>
        <name>Zn(2+)</name>
        <dbReference type="ChEBI" id="CHEBI:29105"/>
        <note>catalytic</note>
    </ligand>
</feature>
<protein>
    <recommendedName>
        <fullName evidence="12">Protease HtpX homolog</fullName>
        <ecNumber evidence="12">3.4.24.-</ecNumber>
    </recommendedName>
</protein>
<evidence type="ECO:0000256" key="11">
    <source>
        <dbReference type="ARBA" id="ARBA00023136"/>
    </source>
</evidence>
<name>A0A399QZX9_9PROT</name>
<reference evidence="14 15" key="1">
    <citation type="submission" date="2018-08" db="EMBL/GenBank/DDBJ databases">
        <title>Henriciella mobilis sp. nov., isolated from seawater.</title>
        <authorList>
            <person name="Cheng H."/>
            <person name="Wu Y.-H."/>
            <person name="Xu X.-W."/>
            <person name="Guo L.-L."/>
        </authorList>
    </citation>
    <scope>NUCLEOTIDE SEQUENCE [LARGE SCALE GENOMIC DNA]</scope>
    <source>
        <strain evidence="14 15">CCUG66934</strain>
    </source>
</reference>
<evidence type="ECO:0000256" key="5">
    <source>
        <dbReference type="ARBA" id="ARBA00022692"/>
    </source>
</evidence>
<feature type="transmembrane region" description="Helical" evidence="12">
    <location>
        <begin position="146"/>
        <end position="169"/>
    </location>
</feature>
<feature type="active site" evidence="12">
    <location>
        <position position="136"/>
    </location>
</feature>
<evidence type="ECO:0000313" key="15">
    <source>
        <dbReference type="Proteomes" id="UP000265431"/>
    </source>
</evidence>
<evidence type="ECO:0000256" key="3">
    <source>
        <dbReference type="ARBA" id="ARBA00022475"/>
    </source>
</evidence>
<dbReference type="HAMAP" id="MF_00188">
    <property type="entry name" value="Pept_M48_protease_HtpX"/>
    <property type="match status" value="1"/>
</dbReference>
<keyword evidence="3 12" id="KW-1003">Cell membrane</keyword>
<dbReference type="Gene3D" id="3.30.2010.10">
    <property type="entry name" value="Metalloproteases ('zincins'), catalytic domain"/>
    <property type="match status" value="1"/>
</dbReference>
<proteinExistence type="inferred from homology"/>
<feature type="transmembrane region" description="Helical" evidence="12">
    <location>
        <begin position="7"/>
        <end position="25"/>
    </location>
</feature>
<evidence type="ECO:0000256" key="9">
    <source>
        <dbReference type="ARBA" id="ARBA00022989"/>
    </source>
</evidence>
<keyword evidence="9 12" id="KW-1133">Transmembrane helix</keyword>
<comment type="caution">
    <text evidence="14">The sequence shown here is derived from an EMBL/GenBank/DDBJ whole genome shotgun (WGS) entry which is preliminary data.</text>
</comment>
<dbReference type="PANTHER" id="PTHR43221">
    <property type="entry name" value="PROTEASE HTPX"/>
    <property type="match status" value="1"/>
</dbReference>
<evidence type="ECO:0000256" key="1">
    <source>
        <dbReference type="ARBA" id="ARBA00004651"/>
    </source>
</evidence>
<comment type="subcellular location">
    <subcellularLocation>
        <location evidence="1 12">Cell membrane</location>
        <topology evidence="1 12">Multi-pass membrane protein</topology>
    </subcellularLocation>
</comment>
<evidence type="ECO:0000256" key="2">
    <source>
        <dbReference type="ARBA" id="ARBA00009779"/>
    </source>
</evidence>
<feature type="transmembrane region" description="Helical" evidence="12">
    <location>
        <begin position="175"/>
        <end position="197"/>
    </location>
</feature>
<keyword evidence="7 12" id="KW-0378">Hydrolase</keyword>
<evidence type="ECO:0000256" key="8">
    <source>
        <dbReference type="ARBA" id="ARBA00022833"/>
    </source>
</evidence>
<keyword evidence="11 12" id="KW-0472">Membrane</keyword>
<evidence type="ECO:0000256" key="6">
    <source>
        <dbReference type="ARBA" id="ARBA00022723"/>
    </source>
</evidence>
<dbReference type="GO" id="GO:0005886">
    <property type="term" value="C:plasma membrane"/>
    <property type="evidence" value="ECO:0007669"/>
    <property type="project" value="UniProtKB-SubCell"/>
</dbReference>
<evidence type="ECO:0000256" key="10">
    <source>
        <dbReference type="ARBA" id="ARBA00023049"/>
    </source>
</evidence>
<feature type="binding site" evidence="12">
    <location>
        <position position="135"/>
    </location>
    <ligand>
        <name>Zn(2+)</name>
        <dbReference type="ChEBI" id="CHEBI:29105"/>
        <note>catalytic</note>
    </ligand>
</feature>
<keyword evidence="10 12" id="KW-0482">Metalloprotease</keyword>
<dbReference type="EC" id="3.4.24.-" evidence="12"/>
<dbReference type="OrthoDB" id="15218at2"/>
<keyword evidence="8 12" id="KW-0862">Zinc</keyword>
<evidence type="ECO:0000259" key="13">
    <source>
        <dbReference type="Pfam" id="PF01435"/>
    </source>
</evidence>
<dbReference type="InterPro" id="IPR050083">
    <property type="entry name" value="HtpX_protease"/>
</dbReference>
<organism evidence="14 15">
    <name type="scientific">Henriciella barbarensis</name>
    <dbReference type="NCBI Taxonomy" id="86342"/>
    <lineage>
        <taxon>Bacteria</taxon>
        <taxon>Pseudomonadati</taxon>
        <taxon>Pseudomonadota</taxon>
        <taxon>Alphaproteobacteria</taxon>
        <taxon>Hyphomonadales</taxon>
        <taxon>Hyphomonadaceae</taxon>
        <taxon>Henriciella</taxon>
    </lineage>
</organism>
<dbReference type="AlphaFoldDB" id="A0A399QZX9"/>
<comment type="similarity">
    <text evidence="2 12">Belongs to the peptidase M48B family.</text>
</comment>
<dbReference type="GO" id="GO:0004222">
    <property type="term" value="F:metalloendopeptidase activity"/>
    <property type="evidence" value="ECO:0007669"/>
    <property type="project" value="UniProtKB-UniRule"/>
</dbReference>
<keyword evidence="6 12" id="KW-0479">Metal-binding</keyword>
<evidence type="ECO:0000256" key="4">
    <source>
        <dbReference type="ARBA" id="ARBA00022670"/>
    </source>
</evidence>
<feature type="binding site" evidence="12">
    <location>
        <position position="139"/>
    </location>
    <ligand>
        <name>Zn(2+)</name>
        <dbReference type="ChEBI" id="CHEBI:29105"/>
        <note>catalytic</note>
    </ligand>
</feature>
<evidence type="ECO:0000256" key="12">
    <source>
        <dbReference type="HAMAP-Rule" id="MF_00188"/>
    </source>
</evidence>
<dbReference type="RefSeq" id="WP_119379412.1">
    <property type="nucleotide sequence ID" value="NZ_QWGB01000005.1"/>
</dbReference>
<accession>A0A399QZX9</accession>
<dbReference type="InterPro" id="IPR001915">
    <property type="entry name" value="Peptidase_M48"/>
</dbReference>
<dbReference type="EMBL" id="QWGB01000005">
    <property type="protein sequence ID" value="RIJ24223.1"/>
    <property type="molecule type" value="Genomic_DNA"/>
</dbReference>
<sequence length="302" mass="32578">MPGTMKTFVLLAAMTALFMAVGYLVGGVVGMAIAFAIALMLNVYSWWNADKIVLRMQGAREISPDERSPIFRTFANDTRALAAHAGLPTPRIYIIDTPQPNAFATGRNPKNAAVCATTGLLNTLTREEVSGVMAHELAHVAHRDTLTMTVTATLAGAIGMLANFAIFFGDRSRGGIFASIAIMIFAPMAAGLVQMAISRSREYEADKRGAEICGNPYWLASALEKIDRGARSNLNQRAEANPAMAHVYIMNPLAGRKGDNLFSTHPSTANRVEALHKLAMDMNVAPPERLYPETVTARGPWG</sequence>
<keyword evidence="15" id="KW-1185">Reference proteome</keyword>
<dbReference type="GO" id="GO:0006508">
    <property type="term" value="P:proteolysis"/>
    <property type="evidence" value="ECO:0007669"/>
    <property type="project" value="UniProtKB-KW"/>
</dbReference>
<gene>
    <name evidence="12 14" type="primary">htpX</name>
    <name evidence="14" type="ORF">D1224_08270</name>
</gene>
<comment type="cofactor">
    <cofactor evidence="12">
        <name>Zn(2+)</name>
        <dbReference type="ChEBI" id="CHEBI:29105"/>
    </cofactor>
    <text evidence="12">Binds 1 zinc ion per subunit.</text>
</comment>
<evidence type="ECO:0000256" key="7">
    <source>
        <dbReference type="ARBA" id="ARBA00022801"/>
    </source>
</evidence>
<dbReference type="CDD" id="cd07336">
    <property type="entry name" value="M48B_HtpX_like"/>
    <property type="match status" value="1"/>
</dbReference>
<feature type="domain" description="Peptidase M48" evidence="13">
    <location>
        <begin position="78"/>
        <end position="278"/>
    </location>
</feature>
<dbReference type="Proteomes" id="UP000265431">
    <property type="component" value="Unassembled WGS sequence"/>
</dbReference>
<keyword evidence="4 12" id="KW-0645">Protease</keyword>
<dbReference type="GO" id="GO:0008270">
    <property type="term" value="F:zinc ion binding"/>
    <property type="evidence" value="ECO:0007669"/>
    <property type="project" value="UniProtKB-UniRule"/>
</dbReference>
<dbReference type="PANTHER" id="PTHR43221:SF1">
    <property type="entry name" value="PROTEASE HTPX"/>
    <property type="match status" value="1"/>
</dbReference>
<keyword evidence="5 12" id="KW-0812">Transmembrane</keyword>
<dbReference type="NCBIfam" id="NF002363">
    <property type="entry name" value="PRK01345.1"/>
    <property type="match status" value="1"/>
</dbReference>
<dbReference type="InterPro" id="IPR022919">
    <property type="entry name" value="Pept_M48_protease_HtpX"/>
</dbReference>